<keyword evidence="2" id="KW-0614">Plasmid</keyword>
<accession>A0ABM7VMJ8</accession>
<dbReference type="EMBL" id="AP025299">
    <property type="protein sequence ID" value="BDD02238.1"/>
    <property type="molecule type" value="Genomic_DNA"/>
</dbReference>
<reference evidence="2 3" key="1">
    <citation type="submission" date="2021-12" db="EMBL/GenBank/DDBJ databases">
        <title>Genome sequencing of bacteria with rrn-lacking chromosome and rrn-plasmid.</title>
        <authorList>
            <person name="Anda M."/>
            <person name="Iwasaki W."/>
        </authorList>
    </citation>
    <scope>NUCLEOTIDE SEQUENCE [LARGE SCALE GENOMIC DNA]</scope>
    <source>
        <strain evidence="2 3">NBRC 101262</strain>
        <plasmid evidence="2 3">pPP7</plasmid>
    </source>
</reference>
<keyword evidence="3" id="KW-1185">Reference proteome</keyword>
<organism evidence="2 3">
    <name type="scientific">Persicobacter psychrovividus</name>
    <dbReference type="NCBI Taxonomy" id="387638"/>
    <lineage>
        <taxon>Bacteria</taxon>
        <taxon>Pseudomonadati</taxon>
        <taxon>Bacteroidota</taxon>
        <taxon>Cytophagia</taxon>
        <taxon>Cytophagales</taxon>
        <taxon>Persicobacteraceae</taxon>
        <taxon>Persicobacter</taxon>
    </lineage>
</organism>
<geneLocation type="plasmid" evidence="2 3">
    <name>pPP7</name>
</geneLocation>
<protein>
    <submittedName>
        <fullName evidence="2">Uncharacterized protein</fullName>
    </submittedName>
</protein>
<evidence type="ECO:0000313" key="3">
    <source>
        <dbReference type="Proteomes" id="UP001354989"/>
    </source>
</evidence>
<dbReference type="Proteomes" id="UP001354989">
    <property type="component" value="Plasmid pPP7"/>
</dbReference>
<sequence>MKFLKHITFCLLAMMMTFGTASAFADGKVLNVQVSAEADGTEKVLITEVSGFGANAQVAFYKVVNGQYQLIQTANGSAGISFGSMKKGIKYALIAFDGAITNNPLEIPEAERFEKNFRTR</sequence>
<feature type="signal peptide" evidence="1">
    <location>
        <begin position="1"/>
        <end position="25"/>
    </location>
</feature>
<dbReference type="RefSeq" id="WP_338399417.1">
    <property type="nucleotide sequence ID" value="NZ_AP025299.1"/>
</dbReference>
<name>A0ABM7VMJ8_9BACT</name>
<evidence type="ECO:0000313" key="2">
    <source>
        <dbReference type="EMBL" id="BDD02238.1"/>
    </source>
</evidence>
<evidence type="ECO:0000256" key="1">
    <source>
        <dbReference type="SAM" id="SignalP"/>
    </source>
</evidence>
<proteinExistence type="predicted"/>
<feature type="chain" id="PRO_5045983937" evidence="1">
    <location>
        <begin position="26"/>
        <end position="120"/>
    </location>
</feature>
<gene>
    <name evidence="2" type="ORF">PEPS_45180</name>
</gene>
<keyword evidence="1" id="KW-0732">Signal</keyword>